<keyword evidence="3" id="KW-1185">Reference proteome</keyword>
<dbReference type="Proteomes" id="UP001221142">
    <property type="component" value="Unassembled WGS sequence"/>
</dbReference>
<feature type="region of interest" description="Disordered" evidence="1">
    <location>
        <begin position="1"/>
        <end position="60"/>
    </location>
</feature>
<evidence type="ECO:0000313" key="2">
    <source>
        <dbReference type="EMBL" id="KAJ7607739.1"/>
    </source>
</evidence>
<dbReference type="EMBL" id="JARKIF010000048">
    <property type="protein sequence ID" value="KAJ7607739.1"/>
    <property type="molecule type" value="Genomic_DNA"/>
</dbReference>
<protein>
    <submittedName>
        <fullName evidence="2">Uncharacterized protein</fullName>
    </submittedName>
</protein>
<evidence type="ECO:0000256" key="1">
    <source>
        <dbReference type="SAM" id="MobiDB-lite"/>
    </source>
</evidence>
<proteinExistence type="predicted"/>
<name>A0AAD7B254_9AGAR</name>
<accession>A0AAD7B254</accession>
<reference evidence="2" key="1">
    <citation type="submission" date="2023-03" db="EMBL/GenBank/DDBJ databases">
        <title>Massive genome expansion in bonnet fungi (Mycena s.s.) driven by repeated elements and novel gene families across ecological guilds.</title>
        <authorList>
            <consortium name="Lawrence Berkeley National Laboratory"/>
            <person name="Harder C.B."/>
            <person name="Miyauchi S."/>
            <person name="Viragh M."/>
            <person name="Kuo A."/>
            <person name="Thoen E."/>
            <person name="Andreopoulos B."/>
            <person name="Lu D."/>
            <person name="Skrede I."/>
            <person name="Drula E."/>
            <person name="Henrissat B."/>
            <person name="Morin E."/>
            <person name="Kohler A."/>
            <person name="Barry K."/>
            <person name="LaButti K."/>
            <person name="Morin E."/>
            <person name="Salamov A."/>
            <person name="Lipzen A."/>
            <person name="Mereny Z."/>
            <person name="Hegedus B."/>
            <person name="Baldrian P."/>
            <person name="Stursova M."/>
            <person name="Weitz H."/>
            <person name="Taylor A."/>
            <person name="Grigoriev I.V."/>
            <person name="Nagy L.G."/>
            <person name="Martin F."/>
            <person name="Kauserud H."/>
        </authorList>
    </citation>
    <scope>NUCLEOTIDE SEQUENCE</scope>
    <source>
        <strain evidence="2">9284</strain>
    </source>
</reference>
<feature type="compositionally biased region" description="Basic and acidic residues" evidence="1">
    <location>
        <begin position="1"/>
        <end position="11"/>
    </location>
</feature>
<dbReference type="AlphaFoldDB" id="A0AAD7B254"/>
<evidence type="ECO:0000313" key="3">
    <source>
        <dbReference type="Proteomes" id="UP001221142"/>
    </source>
</evidence>
<organism evidence="2 3">
    <name type="scientific">Roridomyces roridus</name>
    <dbReference type="NCBI Taxonomy" id="1738132"/>
    <lineage>
        <taxon>Eukaryota</taxon>
        <taxon>Fungi</taxon>
        <taxon>Dikarya</taxon>
        <taxon>Basidiomycota</taxon>
        <taxon>Agaricomycotina</taxon>
        <taxon>Agaricomycetes</taxon>
        <taxon>Agaricomycetidae</taxon>
        <taxon>Agaricales</taxon>
        <taxon>Marasmiineae</taxon>
        <taxon>Mycenaceae</taxon>
        <taxon>Roridomyces</taxon>
    </lineage>
</organism>
<gene>
    <name evidence="2" type="ORF">FB45DRAFT_877614</name>
</gene>
<sequence>MPRAGFERETAEGDSQEAAVQPRRQTRIEESSAITQQRDSSHTRPNGRVLIPGSNGLNTDHVQRDKATELASSVSEPLASYIARSGFGLRRASGSPSLKPLQTKRVVRWSRLSGFSQSVVYPHFIFALGLRSVFVHARSEREPQDEWMKEWMTSALGSWCPKFVRYSFLPSGGRKDWIGPPKLHQASTCCSSLLAREVEAADSGDYSACILCLEVLREPCATETILNSGLYSSRTRGDTTVHDSPRH</sequence>
<comment type="caution">
    <text evidence="2">The sequence shown here is derived from an EMBL/GenBank/DDBJ whole genome shotgun (WGS) entry which is preliminary data.</text>
</comment>